<dbReference type="InterPro" id="IPR050245">
    <property type="entry name" value="PrsA_foldase"/>
</dbReference>
<dbReference type="PROSITE" id="PS50198">
    <property type="entry name" value="PPIC_PPIASE_2"/>
    <property type="match status" value="1"/>
</dbReference>
<evidence type="ECO:0000256" key="6">
    <source>
        <dbReference type="ARBA" id="ARBA00030642"/>
    </source>
</evidence>
<gene>
    <name evidence="11" type="ORF">DW352_16830</name>
</gene>
<evidence type="ECO:0000256" key="1">
    <source>
        <dbReference type="ARBA" id="ARBA00000971"/>
    </source>
</evidence>
<feature type="domain" description="PpiC" evidence="10">
    <location>
        <begin position="148"/>
        <end position="249"/>
    </location>
</feature>
<feature type="signal peptide" evidence="9">
    <location>
        <begin position="1"/>
        <end position="32"/>
    </location>
</feature>
<dbReference type="PROSITE" id="PS01096">
    <property type="entry name" value="PPIC_PPIASE_1"/>
    <property type="match status" value="1"/>
</dbReference>
<organism evidence="11 12">
    <name type="scientific">Pseudolabrys taiwanensis</name>
    <dbReference type="NCBI Taxonomy" id="331696"/>
    <lineage>
        <taxon>Bacteria</taxon>
        <taxon>Pseudomonadati</taxon>
        <taxon>Pseudomonadota</taxon>
        <taxon>Alphaproteobacteria</taxon>
        <taxon>Hyphomicrobiales</taxon>
        <taxon>Xanthobacteraceae</taxon>
        <taxon>Pseudolabrys</taxon>
    </lineage>
</organism>
<name>A0A345ZYP7_9HYPH</name>
<dbReference type="InterPro" id="IPR027304">
    <property type="entry name" value="Trigger_fact/SurA_dom_sf"/>
</dbReference>
<dbReference type="Pfam" id="PF13616">
    <property type="entry name" value="Rotamase_3"/>
    <property type="match status" value="1"/>
</dbReference>
<sequence>MTTTLPTGRPARRAGALAAGLACLLALLFASAGPLAAQDKDPLVAKVNGVEIHESDLAAVEEEAGQLPPMSADAKKDYLVTLLTDMILVSKEAEAKKLGDTPAFKAKLEFARKKLLMEQLLASAGNEAMTDAAMKKVYDDAIKQMGTEQEVHARHILIRAAAGDDKASKEAEDKIKAIIVRLKKGEDFAKVAGETTEDPSGKSSGGDLGYFSKEQMVPEFAEVAFKLDKGQISDPVKTQFGWHVIKVEDKRTKAPPKFEDVKPQIEQYVQRKAQADLVTSLRAKAKIEKMYTVPPPPAVPGDATPAPDKK</sequence>
<evidence type="ECO:0000256" key="5">
    <source>
        <dbReference type="ARBA" id="ARBA00023110"/>
    </source>
</evidence>
<keyword evidence="5 8" id="KW-0697">Rotamase</keyword>
<protein>
    <recommendedName>
        <fullName evidence="4">Parvulin-like PPIase</fullName>
        <ecNumber evidence="3">5.2.1.8</ecNumber>
    </recommendedName>
    <alternativeName>
        <fullName evidence="6">Peptidyl-prolyl cis-trans isomerase plp</fullName>
    </alternativeName>
    <alternativeName>
        <fullName evidence="7">Rotamase plp</fullName>
    </alternativeName>
</protein>
<dbReference type="Proteomes" id="UP000254889">
    <property type="component" value="Chromosome"/>
</dbReference>
<dbReference type="SUPFAM" id="SSF54534">
    <property type="entry name" value="FKBP-like"/>
    <property type="match status" value="1"/>
</dbReference>
<dbReference type="InterPro" id="IPR046357">
    <property type="entry name" value="PPIase_dom_sf"/>
</dbReference>
<dbReference type="OrthoDB" id="14196at2"/>
<accession>A0A345ZYP7</accession>
<comment type="catalytic activity">
    <reaction evidence="1">
        <text>[protein]-peptidylproline (omega=180) = [protein]-peptidylproline (omega=0)</text>
        <dbReference type="Rhea" id="RHEA:16237"/>
        <dbReference type="Rhea" id="RHEA-COMP:10747"/>
        <dbReference type="Rhea" id="RHEA-COMP:10748"/>
        <dbReference type="ChEBI" id="CHEBI:83833"/>
        <dbReference type="ChEBI" id="CHEBI:83834"/>
        <dbReference type="EC" id="5.2.1.8"/>
    </reaction>
</comment>
<evidence type="ECO:0000313" key="11">
    <source>
        <dbReference type="EMBL" id="AXK82044.1"/>
    </source>
</evidence>
<dbReference type="InterPro" id="IPR023058">
    <property type="entry name" value="PPIase_PpiC_CS"/>
</dbReference>
<dbReference type="GO" id="GO:0003755">
    <property type="term" value="F:peptidyl-prolyl cis-trans isomerase activity"/>
    <property type="evidence" value="ECO:0007669"/>
    <property type="project" value="UniProtKB-KW"/>
</dbReference>
<dbReference type="InterPro" id="IPR000297">
    <property type="entry name" value="PPIase_PpiC"/>
</dbReference>
<dbReference type="KEGG" id="ptaw:DW352_16830"/>
<keyword evidence="12" id="KW-1185">Reference proteome</keyword>
<evidence type="ECO:0000256" key="8">
    <source>
        <dbReference type="PROSITE-ProRule" id="PRU00278"/>
    </source>
</evidence>
<dbReference type="PANTHER" id="PTHR47245">
    <property type="entry name" value="PEPTIDYLPROLYL ISOMERASE"/>
    <property type="match status" value="1"/>
</dbReference>
<evidence type="ECO:0000256" key="3">
    <source>
        <dbReference type="ARBA" id="ARBA00013194"/>
    </source>
</evidence>
<keyword evidence="9" id="KW-0732">Signal</keyword>
<dbReference type="Gene3D" id="3.10.50.40">
    <property type="match status" value="1"/>
</dbReference>
<dbReference type="PANTHER" id="PTHR47245:SF2">
    <property type="entry name" value="PEPTIDYL-PROLYL CIS-TRANS ISOMERASE HP_0175-RELATED"/>
    <property type="match status" value="1"/>
</dbReference>
<feature type="chain" id="PRO_5016947362" description="Parvulin-like PPIase" evidence="9">
    <location>
        <begin position="33"/>
        <end position="310"/>
    </location>
</feature>
<reference evidence="11 12" key="1">
    <citation type="submission" date="2018-07" db="EMBL/GenBank/DDBJ databases">
        <authorList>
            <person name="Quirk P.G."/>
            <person name="Krulwich T.A."/>
        </authorList>
    </citation>
    <scope>NUCLEOTIDE SEQUENCE [LARGE SCALE GENOMIC DNA]</scope>
    <source>
        <strain evidence="11 12">CC-BB4</strain>
    </source>
</reference>
<evidence type="ECO:0000256" key="4">
    <source>
        <dbReference type="ARBA" id="ARBA00018370"/>
    </source>
</evidence>
<proteinExistence type="inferred from homology"/>
<evidence type="ECO:0000256" key="2">
    <source>
        <dbReference type="ARBA" id="ARBA00007656"/>
    </source>
</evidence>
<evidence type="ECO:0000256" key="7">
    <source>
        <dbReference type="ARBA" id="ARBA00031484"/>
    </source>
</evidence>
<dbReference type="EC" id="5.2.1.8" evidence="3"/>
<dbReference type="RefSeq" id="WP_115692423.1">
    <property type="nucleotide sequence ID" value="NZ_CP031417.1"/>
</dbReference>
<evidence type="ECO:0000256" key="9">
    <source>
        <dbReference type="SAM" id="SignalP"/>
    </source>
</evidence>
<keyword evidence="8 11" id="KW-0413">Isomerase</keyword>
<evidence type="ECO:0000313" key="12">
    <source>
        <dbReference type="Proteomes" id="UP000254889"/>
    </source>
</evidence>
<comment type="similarity">
    <text evidence="2">Belongs to the PpiC/parvulin rotamase family.</text>
</comment>
<dbReference type="SUPFAM" id="SSF109998">
    <property type="entry name" value="Triger factor/SurA peptide-binding domain-like"/>
    <property type="match status" value="1"/>
</dbReference>
<dbReference type="AlphaFoldDB" id="A0A345ZYP7"/>
<dbReference type="EMBL" id="CP031417">
    <property type="protein sequence ID" value="AXK82044.1"/>
    <property type="molecule type" value="Genomic_DNA"/>
</dbReference>
<evidence type="ECO:0000259" key="10">
    <source>
        <dbReference type="PROSITE" id="PS50198"/>
    </source>
</evidence>